<gene>
    <name evidence="8" type="ORF">SLEP1_g56521</name>
</gene>
<dbReference type="GO" id="GO:0016192">
    <property type="term" value="P:vesicle-mediated transport"/>
    <property type="evidence" value="ECO:0007669"/>
    <property type="project" value="UniProtKB-ARBA"/>
</dbReference>
<feature type="transmembrane region" description="Helical" evidence="7">
    <location>
        <begin position="45"/>
        <end position="61"/>
    </location>
</feature>
<evidence type="ECO:0000256" key="7">
    <source>
        <dbReference type="RuleBase" id="RU363107"/>
    </source>
</evidence>
<evidence type="ECO:0000313" key="8">
    <source>
        <dbReference type="EMBL" id="GKV49791.1"/>
    </source>
</evidence>
<evidence type="ECO:0000256" key="4">
    <source>
        <dbReference type="ARBA" id="ARBA00022692"/>
    </source>
</evidence>
<keyword evidence="9" id="KW-1185">Reference proteome</keyword>
<organism evidence="8 9">
    <name type="scientific">Rubroshorea leprosula</name>
    <dbReference type="NCBI Taxonomy" id="152421"/>
    <lineage>
        <taxon>Eukaryota</taxon>
        <taxon>Viridiplantae</taxon>
        <taxon>Streptophyta</taxon>
        <taxon>Embryophyta</taxon>
        <taxon>Tracheophyta</taxon>
        <taxon>Spermatophyta</taxon>
        <taxon>Magnoliopsida</taxon>
        <taxon>eudicotyledons</taxon>
        <taxon>Gunneridae</taxon>
        <taxon>Pentapetalae</taxon>
        <taxon>rosids</taxon>
        <taxon>malvids</taxon>
        <taxon>Malvales</taxon>
        <taxon>Dipterocarpaceae</taxon>
        <taxon>Rubroshorea</taxon>
    </lineage>
</organism>
<comment type="subcellular location">
    <subcellularLocation>
        <location evidence="2">Endomembrane system</location>
        <topology evidence="2">Multi-pass membrane protein</topology>
    </subcellularLocation>
    <subcellularLocation>
        <location evidence="7">Membrane</location>
        <topology evidence="7">Multi-pass membrane protein</topology>
    </subcellularLocation>
</comment>
<comment type="similarity">
    <text evidence="3 7">Belongs to the PRA1 family.</text>
</comment>
<dbReference type="PANTHER" id="PTHR19317">
    <property type="entry name" value="PRENYLATED RAB ACCEPTOR 1-RELATED"/>
    <property type="match status" value="1"/>
</dbReference>
<dbReference type="GO" id="GO:0005794">
    <property type="term" value="C:Golgi apparatus"/>
    <property type="evidence" value="ECO:0007669"/>
    <property type="project" value="TreeGrafter"/>
</dbReference>
<keyword evidence="7" id="KW-0813">Transport</keyword>
<protein>
    <recommendedName>
        <fullName evidence="7">PRA1 family protein</fullName>
    </recommendedName>
</protein>
<dbReference type="EMBL" id="BPVZ01000319">
    <property type="protein sequence ID" value="GKV49791.1"/>
    <property type="molecule type" value="Genomic_DNA"/>
</dbReference>
<dbReference type="AlphaFoldDB" id="A0AAV5MIJ9"/>
<comment type="function">
    <text evidence="1 7">May be involved in both secretory and endocytic intracellular trafficking in the endosomal/prevacuolar compartments.</text>
</comment>
<evidence type="ECO:0000256" key="1">
    <source>
        <dbReference type="ARBA" id="ARBA00002501"/>
    </source>
</evidence>
<evidence type="ECO:0000313" key="9">
    <source>
        <dbReference type="Proteomes" id="UP001054252"/>
    </source>
</evidence>
<comment type="caution">
    <text evidence="8">The sequence shown here is derived from an EMBL/GenBank/DDBJ whole genome shotgun (WGS) entry which is preliminary data.</text>
</comment>
<feature type="transmembrane region" description="Helical" evidence="7">
    <location>
        <begin position="21"/>
        <end position="39"/>
    </location>
</feature>
<keyword evidence="4 7" id="KW-0812">Transmembrane</keyword>
<keyword evidence="6 7" id="KW-0472">Membrane</keyword>
<proteinExistence type="inferred from homology"/>
<dbReference type="GO" id="GO:0016020">
    <property type="term" value="C:membrane"/>
    <property type="evidence" value="ECO:0007669"/>
    <property type="project" value="UniProtKB-SubCell"/>
</dbReference>
<feature type="transmembrane region" description="Helical" evidence="7">
    <location>
        <begin position="95"/>
        <end position="116"/>
    </location>
</feature>
<dbReference type="GO" id="GO:0005783">
    <property type="term" value="C:endoplasmic reticulum"/>
    <property type="evidence" value="ECO:0007669"/>
    <property type="project" value="UniProtKB-ARBA"/>
</dbReference>
<evidence type="ECO:0000256" key="5">
    <source>
        <dbReference type="ARBA" id="ARBA00022989"/>
    </source>
</evidence>
<accession>A0AAV5MIJ9</accession>
<dbReference type="Pfam" id="PF03208">
    <property type="entry name" value="PRA1"/>
    <property type="match status" value="1"/>
</dbReference>
<dbReference type="InterPro" id="IPR004895">
    <property type="entry name" value="Prenylated_rab_accept_PRA1"/>
</dbReference>
<evidence type="ECO:0000256" key="3">
    <source>
        <dbReference type="ARBA" id="ARBA00006483"/>
    </source>
</evidence>
<dbReference type="Proteomes" id="UP001054252">
    <property type="component" value="Unassembled WGS sequence"/>
</dbReference>
<sequence length="149" mass="16986">MEKGTEVMDSFCRLPAQNLTHFRINYILLLFLVLFFSLIYHPSSLIIFFVIFIAWVFLYLAREEALLLCSYIITDRVVVAALFAVTVFRLVLTGVWVNVLVASVIRVGLVVLHTALRSIDDLVMDDLESPYEHVLDDDLDSPRGDYSGI</sequence>
<keyword evidence="5 7" id="KW-1133">Transmembrane helix</keyword>
<evidence type="ECO:0000256" key="2">
    <source>
        <dbReference type="ARBA" id="ARBA00004127"/>
    </source>
</evidence>
<reference evidence="8 9" key="1">
    <citation type="journal article" date="2021" name="Commun. Biol.">
        <title>The genome of Shorea leprosula (Dipterocarpaceae) highlights the ecological relevance of drought in aseasonal tropical rainforests.</title>
        <authorList>
            <person name="Ng K.K.S."/>
            <person name="Kobayashi M.J."/>
            <person name="Fawcett J.A."/>
            <person name="Hatakeyama M."/>
            <person name="Paape T."/>
            <person name="Ng C.H."/>
            <person name="Ang C.C."/>
            <person name="Tnah L.H."/>
            <person name="Lee C.T."/>
            <person name="Nishiyama T."/>
            <person name="Sese J."/>
            <person name="O'Brien M.J."/>
            <person name="Copetti D."/>
            <person name="Mohd Noor M.I."/>
            <person name="Ong R.C."/>
            <person name="Putra M."/>
            <person name="Sireger I.Z."/>
            <person name="Indrioko S."/>
            <person name="Kosugi Y."/>
            <person name="Izuno A."/>
            <person name="Isagi Y."/>
            <person name="Lee S.L."/>
            <person name="Shimizu K.K."/>
        </authorList>
    </citation>
    <scope>NUCLEOTIDE SEQUENCE [LARGE SCALE GENOMIC DNA]</scope>
    <source>
        <strain evidence="8">214</strain>
    </source>
</reference>
<evidence type="ECO:0000256" key="6">
    <source>
        <dbReference type="ARBA" id="ARBA00023136"/>
    </source>
</evidence>
<feature type="transmembrane region" description="Helical" evidence="7">
    <location>
        <begin position="68"/>
        <end position="89"/>
    </location>
</feature>
<dbReference type="PANTHER" id="PTHR19317:SF81">
    <property type="entry name" value="PRA1 FAMILY PROTEIN D"/>
    <property type="match status" value="1"/>
</dbReference>
<name>A0AAV5MIJ9_9ROSI</name>